<evidence type="ECO:0000259" key="2">
    <source>
        <dbReference type="Pfam" id="PF20151"/>
    </source>
</evidence>
<feature type="transmembrane region" description="Helical" evidence="1">
    <location>
        <begin position="99"/>
        <end position="120"/>
    </location>
</feature>
<accession>F8NKL8</accession>
<dbReference type="KEGG" id="sla:SERLADRAFT_459593"/>
<gene>
    <name evidence="3" type="ORF">SERLADRAFT_459593</name>
</gene>
<keyword evidence="1" id="KW-0472">Membrane</keyword>
<protein>
    <recommendedName>
        <fullName evidence="2">DUF6533 domain-containing protein</fullName>
    </recommendedName>
</protein>
<reference evidence="3" key="1">
    <citation type="submission" date="2011-04" db="EMBL/GenBank/DDBJ databases">
        <title>Evolution of plant cell wall degrading machinery underlies the functional diversity of forest fungi.</title>
        <authorList>
            <consortium name="US DOE Joint Genome Institute (JGI-PGF)"/>
            <person name="Eastwood D.C."/>
            <person name="Floudas D."/>
            <person name="Binder M."/>
            <person name="Majcherczyk A."/>
            <person name="Schneider P."/>
            <person name="Aerts A."/>
            <person name="Asiegbu F.O."/>
            <person name="Baker S.E."/>
            <person name="Barry K."/>
            <person name="Bendiksby M."/>
            <person name="Blumentritt M."/>
            <person name="Coutinho P.M."/>
            <person name="Cullen D."/>
            <person name="Cullen D."/>
            <person name="Gathman A."/>
            <person name="Goodell B."/>
            <person name="Henrissat B."/>
            <person name="Ihrmark K."/>
            <person name="Kauserud H."/>
            <person name="Kohler A."/>
            <person name="LaButti K."/>
            <person name="Lapidus A."/>
            <person name="Lavin J.L."/>
            <person name="Lee Y.-H."/>
            <person name="Lindquist E."/>
            <person name="Lilly W."/>
            <person name="Lucas S."/>
            <person name="Morin E."/>
            <person name="Murat C."/>
            <person name="Oguiza J.A."/>
            <person name="Park J."/>
            <person name="Pisabarro A.G."/>
            <person name="Riley R."/>
            <person name="Rosling A."/>
            <person name="Salamov A."/>
            <person name="Schmidt O."/>
            <person name="Schmutz J."/>
            <person name="Skrede I."/>
            <person name="Stenlid J."/>
            <person name="Wiebenga A."/>
            <person name="Xie X."/>
            <person name="Kues U."/>
            <person name="Hibbett D.S."/>
            <person name="Hoffmeister D."/>
            <person name="Hogberg N."/>
            <person name="Martin F."/>
            <person name="Grigoriev I.V."/>
            <person name="Watkinson S.C."/>
        </authorList>
    </citation>
    <scope>NUCLEOTIDE SEQUENCE</scope>
    <source>
        <strain evidence="3">S7.9</strain>
    </source>
</reference>
<feature type="domain" description="DUF6533" evidence="2">
    <location>
        <begin position="35"/>
        <end position="74"/>
    </location>
</feature>
<sequence>MAMNTQTVVAYQLVRVRVHQCLCKEDSPYSLWKLVASTTIFILDYFLTFQYEVELIWKSAMRPVKALFLFSRYIQFVSLPLVSYASLFPVINLELCHGVYISFIVLNSFSMIAAEIFLSLRIYAVFMNNKRIRLLLSSFTAVAVCIILIIVSFYLRSTSFGHPPSLAITGCYIRHSENILFG</sequence>
<dbReference type="OrthoDB" id="2638621at2759"/>
<dbReference type="EMBL" id="GL945430">
    <property type="protein sequence ID" value="EGO28790.1"/>
    <property type="molecule type" value="Genomic_DNA"/>
</dbReference>
<name>F8NKL8_SERL9</name>
<dbReference type="AlphaFoldDB" id="F8NKL8"/>
<evidence type="ECO:0000256" key="1">
    <source>
        <dbReference type="SAM" id="Phobius"/>
    </source>
</evidence>
<keyword evidence="1" id="KW-1133">Transmembrane helix</keyword>
<proteinExistence type="predicted"/>
<keyword evidence="1" id="KW-0812">Transmembrane</keyword>
<dbReference type="HOGENOM" id="CLU_1485503_0_0_1"/>
<organism>
    <name type="scientific">Serpula lacrymans var. lacrymans (strain S7.9)</name>
    <name type="common">Dry rot fungus</name>
    <dbReference type="NCBI Taxonomy" id="578457"/>
    <lineage>
        <taxon>Eukaryota</taxon>
        <taxon>Fungi</taxon>
        <taxon>Dikarya</taxon>
        <taxon>Basidiomycota</taxon>
        <taxon>Agaricomycotina</taxon>
        <taxon>Agaricomycetes</taxon>
        <taxon>Agaricomycetidae</taxon>
        <taxon>Boletales</taxon>
        <taxon>Coniophorineae</taxon>
        <taxon>Serpulaceae</taxon>
        <taxon>Serpula</taxon>
    </lineage>
</organism>
<dbReference type="Pfam" id="PF20151">
    <property type="entry name" value="DUF6533"/>
    <property type="match status" value="1"/>
</dbReference>
<feature type="transmembrane region" description="Helical" evidence="1">
    <location>
        <begin position="67"/>
        <end position="87"/>
    </location>
</feature>
<dbReference type="Proteomes" id="UP000008064">
    <property type="component" value="Unassembled WGS sequence"/>
</dbReference>
<dbReference type="InterPro" id="IPR045340">
    <property type="entry name" value="DUF6533"/>
</dbReference>
<feature type="non-terminal residue" evidence="3">
    <location>
        <position position="182"/>
    </location>
</feature>
<feature type="transmembrane region" description="Helical" evidence="1">
    <location>
        <begin position="132"/>
        <end position="155"/>
    </location>
</feature>
<evidence type="ECO:0000313" key="3">
    <source>
        <dbReference type="EMBL" id="EGO28790.1"/>
    </source>
</evidence>
<dbReference type="RefSeq" id="XP_007314989.1">
    <property type="nucleotide sequence ID" value="XM_007314927.1"/>
</dbReference>
<dbReference type="GeneID" id="18817926"/>